<dbReference type="RefSeq" id="WP_178933223.1">
    <property type="nucleotide sequence ID" value="NZ_JACBAZ010000004.1"/>
</dbReference>
<evidence type="ECO:0000256" key="4">
    <source>
        <dbReference type="ARBA" id="ARBA00022847"/>
    </source>
</evidence>
<keyword evidence="3 7" id="KW-0812">Transmembrane</keyword>
<dbReference type="EMBL" id="JACBAZ010000004">
    <property type="protein sequence ID" value="NWK56448.1"/>
    <property type="molecule type" value="Genomic_DNA"/>
</dbReference>
<feature type="transmembrane region" description="Helical" evidence="7">
    <location>
        <begin position="145"/>
        <end position="166"/>
    </location>
</feature>
<gene>
    <name evidence="8" type="ORF">HW115_12570</name>
</gene>
<evidence type="ECO:0000313" key="9">
    <source>
        <dbReference type="Proteomes" id="UP000557872"/>
    </source>
</evidence>
<comment type="subcellular location">
    <subcellularLocation>
        <location evidence="1">Membrane</location>
        <topology evidence="1">Multi-pass membrane protein</topology>
    </subcellularLocation>
</comment>
<evidence type="ECO:0000256" key="1">
    <source>
        <dbReference type="ARBA" id="ARBA00004141"/>
    </source>
</evidence>
<dbReference type="GO" id="GO:0005886">
    <property type="term" value="C:plasma membrane"/>
    <property type="evidence" value="ECO:0007669"/>
    <property type="project" value="TreeGrafter"/>
</dbReference>
<evidence type="ECO:0000313" key="8">
    <source>
        <dbReference type="EMBL" id="NWK56448.1"/>
    </source>
</evidence>
<protein>
    <submittedName>
        <fullName evidence="8">Nramp family divalent metal transporter</fullName>
    </submittedName>
</protein>
<dbReference type="PANTHER" id="PTHR11706:SF33">
    <property type="entry name" value="NATURAL RESISTANCE-ASSOCIATED MACROPHAGE PROTEIN 2"/>
    <property type="match status" value="1"/>
</dbReference>
<feature type="transmembrane region" description="Helical" evidence="7">
    <location>
        <begin position="78"/>
        <end position="101"/>
    </location>
</feature>
<dbReference type="GO" id="GO:0015086">
    <property type="term" value="F:cadmium ion transmembrane transporter activity"/>
    <property type="evidence" value="ECO:0007669"/>
    <property type="project" value="TreeGrafter"/>
</dbReference>
<organism evidence="8 9">
    <name type="scientific">Oceaniferula marina</name>
    <dbReference type="NCBI Taxonomy" id="2748318"/>
    <lineage>
        <taxon>Bacteria</taxon>
        <taxon>Pseudomonadati</taxon>
        <taxon>Verrucomicrobiota</taxon>
        <taxon>Verrucomicrobiia</taxon>
        <taxon>Verrucomicrobiales</taxon>
        <taxon>Verrucomicrobiaceae</taxon>
        <taxon>Oceaniferula</taxon>
    </lineage>
</organism>
<keyword evidence="6 7" id="KW-0472">Membrane</keyword>
<sequence length="409" mass="44133">MKKFLLSVMPGIFLIGYNIGTGSLTAMSKAGANFGCDLLWAVLLSCLITWYLISFFSRFTMVTGLTAMEAFRRHIHPAYAWTLWAALSVIILSALMAMIGLLTDVITVWSNEVGVGNPSRALVGSLIALLVLSLILIGNSKRFEIILSILVALMGIAFIGSAIWFFPGAETVLAGLIPKLPDVAEGSDNSAMVILAGMVGTTVSVFALLIRSGQVKDHGWTMDDWKTQKRDAAVSASMMFILSAAVMMTATSTLHAGGHKMNHIKEMIPMLKPIFGSAALFVFVIGIMAAGISSHLPNMMVIPWLCDDIHGKARNTQTTQKRVLFVGLTIISILGVLMARPVFLLLLSQAGISIVMPMALLGLIYLSARKDILTSHRPSKAEWVSLTLIALFSLFMGLQGIQGLISDLF</sequence>
<name>A0A851GFB6_9BACT</name>
<evidence type="ECO:0000256" key="5">
    <source>
        <dbReference type="ARBA" id="ARBA00022989"/>
    </source>
</evidence>
<comment type="caution">
    <text evidence="8">The sequence shown here is derived from an EMBL/GenBank/DDBJ whole genome shotgun (WGS) entry which is preliminary data.</text>
</comment>
<dbReference type="GO" id="GO:0034755">
    <property type="term" value="P:iron ion transmembrane transport"/>
    <property type="evidence" value="ECO:0007669"/>
    <property type="project" value="TreeGrafter"/>
</dbReference>
<keyword evidence="9" id="KW-1185">Reference proteome</keyword>
<feature type="transmembrane region" description="Helical" evidence="7">
    <location>
        <begin position="232"/>
        <end position="254"/>
    </location>
</feature>
<feature type="transmembrane region" description="Helical" evidence="7">
    <location>
        <begin position="345"/>
        <end position="366"/>
    </location>
</feature>
<dbReference type="Pfam" id="PF01566">
    <property type="entry name" value="Nramp"/>
    <property type="match status" value="1"/>
</dbReference>
<feature type="transmembrane region" description="Helical" evidence="7">
    <location>
        <begin position="38"/>
        <end position="57"/>
    </location>
</feature>
<feature type="transmembrane region" description="Helical" evidence="7">
    <location>
        <begin position="322"/>
        <end position="339"/>
    </location>
</feature>
<reference evidence="8 9" key="1">
    <citation type="submission" date="2020-07" db="EMBL/GenBank/DDBJ databases">
        <title>Roseicoccus Jingziensis gen. nov., sp. nov., isolated from coastal seawater.</title>
        <authorList>
            <person name="Feng X."/>
        </authorList>
    </citation>
    <scope>NUCLEOTIDE SEQUENCE [LARGE SCALE GENOMIC DNA]</scope>
    <source>
        <strain evidence="8 9">N1E253</strain>
    </source>
</reference>
<keyword evidence="5 7" id="KW-1133">Transmembrane helix</keyword>
<keyword evidence="4" id="KW-0769">Symport</keyword>
<feature type="transmembrane region" description="Helical" evidence="7">
    <location>
        <begin position="274"/>
        <end position="292"/>
    </location>
</feature>
<evidence type="ECO:0000256" key="2">
    <source>
        <dbReference type="ARBA" id="ARBA00022448"/>
    </source>
</evidence>
<dbReference type="GO" id="GO:0015293">
    <property type="term" value="F:symporter activity"/>
    <property type="evidence" value="ECO:0007669"/>
    <property type="project" value="UniProtKB-KW"/>
</dbReference>
<evidence type="ECO:0000256" key="3">
    <source>
        <dbReference type="ARBA" id="ARBA00022692"/>
    </source>
</evidence>
<dbReference type="InterPro" id="IPR001046">
    <property type="entry name" value="NRAMP_fam"/>
</dbReference>
<proteinExistence type="predicted"/>
<dbReference type="Proteomes" id="UP000557872">
    <property type="component" value="Unassembled WGS sequence"/>
</dbReference>
<dbReference type="GO" id="GO:0005384">
    <property type="term" value="F:manganese ion transmembrane transporter activity"/>
    <property type="evidence" value="ECO:0007669"/>
    <property type="project" value="TreeGrafter"/>
</dbReference>
<dbReference type="NCBIfam" id="NF037982">
    <property type="entry name" value="Nramp_1"/>
    <property type="match status" value="1"/>
</dbReference>
<dbReference type="AlphaFoldDB" id="A0A851GFB6"/>
<dbReference type="PANTHER" id="PTHR11706">
    <property type="entry name" value="SOLUTE CARRIER PROTEIN FAMILY 11 MEMBER"/>
    <property type="match status" value="1"/>
</dbReference>
<feature type="transmembrane region" description="Helical" evidence="7">
    <location>
        <begin position="191"/>
        <end position="211"/>
    </location>
</feature>
<evidence type="ECO:0000256" key="6">
    <source>
        <dbReference type="ARBA" id="ARBA00023136"/>
    </source>
</evidence>
<keyword evidence="2" id="KW-0813">Transport</keyword>
<accession>A0A851GFB6</accession>
<feature type="transmembrane region" description="Helical" evidence="7">
    <location>
        <begin position="386"/>
        <end position="405"/>
    </location>
</feature>
<evidence type="ECO:0000256" key="7">
    <source>
        <dbReference type="SAM" id="Phobius"/>
    </source>
</evidence>
<feature type="transmembrane region" description="Helical" evidence="7">
    <location>
        <begin position="121"/>
        <end position="138"/>
    </location>
</feature>